<dbReference type="PATRIC" id="fig|362837.3.peg.331"/>
<proteinExistence type="predicted"/>
<gene>
    <name evidence="2" type="ORF">SCANT_v1c03290</name>
</gene>
<keyword evidence="1" id="KW-0472">Membrane</keyword>
<dbReference type="AlphaFoldDB" id="A0A0M5KC78"/>
<dbReference type="STRING" id="362837.SCANT_v1c03290"/>
<sequence>MKTSAKIKEELAQHGYIWLPTYKNILEKVWQHCETYIDEDEEVLSALWASFKRYEEDMIGIVFITTKRTFTLEISDDDSSTQIRYLPFDSYSLQKIQLQFSKNAKGLHYVSLQNDSFGNGITFGTTNRDVAQHFVDTLSGRTNGEIEILPDSDDPLLAENEKEQLIDENLEKAKKKVPHKLEKKHEEIKPMKEFEQWRKAPPEAKDKVVEIKIVPPKKEKPKKDKKRGYGVKWKSKIWLLWFLLPFLTLGTVIAIVFLL</sequence>
<evidence type="ECO:0000256" key="1">
    <source>
        <dbReference type="SAM" id="Phobius"/>
    </source>
</evidence>
<dbReference type="EMBL" id="CP012622">
    <property type="protein sequence ID" value="ALD66239.1"/>
    <property type="molecule type" value="Genomic_DNA"/>
</dbReference>
<accession>A0A0M5KC78</accession>
<dbReference type="RefSeq" id="WP_053946004.1">
    <property type="nucleotide sequence ID" value="NZ_CP012622.1"/>
</dbReference>
<evidence type="ECO:0000313" key="3">
    <source>
        <dbReference type="Proteomes" id="UP000063919"/>
    </source>
</evidence>
<reference evidence="2 3" key="1">
    <citation type="journal article" date="2015" name="Genome Announc.">
        <title>Complete Genome Sequence of Spiroplasma cantharicola CC-1T (DSM 21588), a Bacterium Isolated from Soldier Beetle (Cantharis carolinus).</title>
        <authorList>
            <person name="Lo W.S."/>
            <person name="Liu P.Y."/>
            <person name="Kuo C.H."/>
        </authorList>
    </citation>
    <scope>NUCLEOTIDE SEQUENCE [LARGE SCALE GENOMIC DNA]</scope>
    <source>
        <strain evidence="2 3">CC-1</strain>
    </source>
</reference>
<dbReference type="Proteomes" id="UP000063919">
    <property type="component" value="Chromosome"/>
</dbReference>
<dbReference type="OrthoDB" id="388553at2"/>
<feature type="transmembrane region" description="Helical" evidence="1">
    <location>
        <begin position="237"/>
        <end position="258"/>
    </location>
</feature>
<keyword evidence="1" id="KW-1133">Transmembrane helix</keyword>
<keyword evidence="3" id="KW-1185">Reference proteome</keyword>
<organism evidence="2 3">
    <name type="scientific">Spiroplasma cantharicola</name>
    <dbReference type="NCBI Taxonomy" id="362837"/>
    <lineage>
        <taxon>Bacteria</taxon>
        <taxon>Bacillati</taxon>
        <taxon>Mycoplasmatota</taxon>
        <taxon>Mollicutes</taxon>
        <taxon>Entomoplasmatales</taxon>
        <taxon>Spiroplasmataceae</taxon>
        <taxon>Spiroplasma</taxon>
    </lineage>
</organism>
<name>A0A0M5KC78_9MOLU</name>
<keyword evidence="1" id="KW-0812">Transmembrane</keyword>
<protein>
    <submittedName>
        <fullName evidence="2">Uncharacterized protein</fullName>
    </submittedName>
</protein>
<dbReference type="KEGG" id="scj:SCANT_v1c03290"/>
<evidence type="ECO:0000313" key="2">
    <source>
        <dbReference type="EMBL" id="ALD66239.1"/>
    </source>
</evidence>